<evidence type="ECO:0008006" key="3">
    <source>
        <dbReference type="Google" id="ProtNLM"/>
    </source>
</evidence>
<name>A0ABX3ZGI4_9BACL</name>
<evidence type="ECO:0000313" key="1">
    <source>
        <dbReference type="EMBL" id="OUZ38510.1"/>
    </source>
</evidence>
<keyword evidence="2" id="KW-1185">Reference proteome</keyword>
<dbReference type="RefSeq" id="WP_087617744.1">
    <property type="nucleotide sequence ID" value="NZ_JAFBEY010000006.1"/>
</dbReference>
<comment type="caution">
    <text evidence="1">The sequence shown here is derived from an EMBL/GenBank/DDBJ whole genome shotgun (WGS) entry which is preliminary data.</text>
</comment>
<reference evidence="1 2" key="1">
    <citation type="journal article" date="2017" name="Int. J. Syst. Evol. Microbiol.">
        <title>Solibacillus kalamii sp. nov., isolated from a high-efficiency particulate arrestance filter system used in the International Space Station.</title>
        <authorList>
            <person name="Checinska Sielaff A."/>
            <person name="Kumar R.M."/>
            <person name="Pal D."/>
            <person name="Mayilraj S."/>
            <person name="Venkateswaran K."/>
        </authorList>
    </citation>
    <scope>NUCLEOTIDE SEQUENCE [LARGE SCALE GENOMIC DNA]</scope>
    <source>
        <strain evidence="1 2">ISSFR-015</strain>
    </source>
</reference>
<accession>A0ABX3ZGI4</accession>
<gene>
    <name evidence="1" type="ORF">CBM15_12205</name>
</gene>
<proteinExistence type="predicted"/>
<organism evidence="1 2">
    <name type="scientific">Solibacillus kalamii</name>
    <dbReference type="NCBI Taxonomy" id="1748298"/>
    <lineage>
        <taxon>Bacteria</taxon>
        <taxon>Bacillati</taxon>
        <taxon>Bacillota</taxon>
        <taxon>Bacilli</taxon>
        <taxon>Bacillales</taxon>
        <taxon>Caryophanaceae</taxon>
        <taxon>Solibacillus</taxon>
    </lineage>
</organism>
<dbReference type="EMBL" id="NHNT01000008">
    <property type="protein sequence ID" value="OUZ38510.1"/>
    <property type="molecule type" value="Genomic_DNA"/>
</dbReference>
<dbReference type="Proteomes" id="UP000196594">
    <property type="component" value="Unassembled WGS sequence"/>
</dbReference>
<evidence type="ECO:0000313" key="2">
    <source>
        <dbReference type="Proteomes" id="UP000196594"/>
    </source>
</evidence>
<protein>
    <recommendedName>
        <fullName evidence="3">Lipoprotein</fullName>
    </recommendedName>
</protein>
<sequence length="117" mass="13587">MRCSDHDDSSLNAEKEDFENVYYESGRYKISLQDNILMIIGTYDPLDKNYVFDNILFSEGAKSGDHIEKEYKNVIVKTKGDTYYITADDLELTFEKFAAHIITDEDGNEFIKKEIVH</sequence>